<proteinExistence type="predicted"/>
<name>A0A6G0SVR3_APHGL</name>
<evidence type="ECO:0000313" key="1">
    <source>
        <dbReference type="EMBL" id="KAE9522409.1"/>
    </source>
</evidence>
<dbReference type="EMBL" id="VYZN01001235">
    <property type="protein sequence ID" value="KAE9522409.1"/>
    <property type="molecule type" value="Genomic_DNA"/>
</dbReference>
<reference evidence="1 2" key="1">
    <citation type="submission" date="2019-08" db="EMBL/GenBank/DDBJ databases">
        <title>The genome of the soybean aphid Biotype 1, its phylome, world population structure and adaptation to the North American continent.</title>
        <authorList>
            <person name="Giordano R."/>
            <person name="Donthu R.K."/>
            <person name="Hernandez A.G."/>
            <person name="Wright C.L."/>
            <person name="Zimin A.V."/>
        </authorList>
    </citation>
    <scope>NUCLEOTIDE SEQUENCE [LARGE SCALE GENOMIC DNA]</scope>
    <source>
        <tissue evidence="1">Whole aphids</tissue>
    </source>
</reference>
<dbReference type="Proteomes" id="UP000475862">
    <property type="component" value="Unassembled WGS sequence"/>
</dbReference>
<gene>
    <name evidence="1" type="ORF">AGLY_017196</name>
</gene>
<evidence type="ECO:0000313" key="2">
    <source>
        <dbReference type="Proteomes" id="UP000475862"/>
    </source>
</evidence>
<sequence>MENILCEDYSVKKHLVNIKHQLLNVDSEHNKKNMNSVIPSPTKLEDYKHAYINHLNENSFMDDNICRESDESDEYDSDCSLGSLNSLYLRLKSTSKVIDLNITDRVGTKQLQPIFNLNKTDGTPGNSEIASFKPKNDKHMNISHSNDNICCESDSDCSLRSSNSLCLKLKNCSTINKVSTKQLHDTICKLNKTGSFPENNDAKETNASEKIMAYNKTKPIMKLSTTIFYGKQKSTSQYPFTRLSHEYSFKTKSSNSKILNTRNLESKLKYCTNKSRISKKKPKQRKYLSIQKTLSTSEIFWENKYSIRSQLKEPVPLLQFSIKSIKKKVNSLTNTTENQSANEIDFINYEHLIKKEDNLSLEFSYVENQLNKSNNFFVNDFMDTDDFGGTKEIENIIQKLFDNDDSFIDNATNKWWTNDRDYEDDDEIQDEYFLLFKQFNN</sequence>
<protein>
    <submittedName>
        <fullName evidence="1">Uncharacterized protein</fullName>
    </submittedName>
</protein>
<dbReference type="AlphaFoldDB" id="A0A6G0SVR3"/>
<accession>A0A6G0SVR3</accession>
<dbReference type="OrthoDB" id="10302891at2759"/>
<keyword evidence="2" id="KW-1185">Reference proteome</keyword>
<organism evidence="1 2">
    <name type="scientific">Aphis glycines</name>
    <name type="common">Soybean aphid</name>
    <dbReference type="NCBI Taxonomy" id="307491"/>
    <lineage>
        <taxon>Eukaryota</taxon>
        <taxon>Metazoa</taxon>
        <taxon>Ecdysozoa</taxon>
        <taxon>Arthropoda</taxon>
        <taxon>Hexapoda</taxon>
        <taxon>Insecta</taxon>
        <taxon>Pterygota</taxon>
        <taxon>Neoptera</taxon>
        <taxon>Paraneoptera</taxon>
        <taxon>Hemiptera</taxon>
        <taxon>Sternorrhyncha</taxon>
        <taxon>Aphidomorpha</taxon>
        <taxon>Aphidoidea</taxon>
        <taxon>Aphididae</taxon>
        <taxon>Aphidini</taxon>
        <taxon>Aphis</taxon>
        <taxon>Aphis</taxon>
    </lineage>
</organism>
<comment type="caution">
    <text evidence="1">The sequence shown here is derived from an EMBL/GenBank/DDBJ whole genome shotgun (WGS) entry which is preliminary data.</text>
</comment>